<evidence type="ECO:0000256" key="1">
    <source>
        <dbReference type="SAM" id="Coils"/>
    </source>
</evidence>
<dbReference type="EMBL" id="CAJMWR010004041">
    <property type="protein sequence ID" value="CAE6480396.1"/>
    <property type="molecule type" value="Genomic_DNA"/>
</dbReference>
<feature type="coiled-coil region" evidence="1">
    <location>
        <begin position="538"/>
        <end position="614"/>
    </location>
</feature>
<reference evidence="3" key="1">
    <citation type="submission" date="2021-01" db="EMBL/GenBank/DDBJ databases">
        <authorList>
            <person name="Kaushik A."/>
        </authorList>
    </citation>
    <scope>NUCLEOTIDE SEQUENCE</scope>
    <source>
        <strain evidence="3">AG1-1A</strain>
    </source>
</reference>
<feature type="region of interest" description="Disordered" evidence="2">
    <location>
        <begin position="19"/>
        <end position="88"/>
    </location>
</feature>
<feature type="compositionally biased region" description="Basic and acidic residues" evidence="2">
    <location>
        <begin position="1133"/>
        <end position="1142"/>
    </location>
</feature>
<accession>A0A8H3H4T1</accession>
<feature type="compositionally biased region" description="Polar residues" evidence="2">
    <location>
        <begin position="265"/>
        <end position="277"/>
    </location>
</feature>
<feature type="coiled-coil region" evidence="1">
    <location>
        <begin position="1028"/>
        <end position="1055"/>
    </location>
</feature>
<evidence type="ECO:0000256" key="2">
    <source>
        <dbReference type="SAM" id="MobiDB-lite"/>
    </source>
</evidence>
<protein>
    <submittedName>
        <fullName evidence="3">Uncharacterized protein</fullName>
    </submittedName>
</protein>
<name>A0A8H3H4T1_9AGAM</name>
<keyword evidence="1" id="KW-0175">Coiled coil</keyword>
<feature type="coiled-coil region" evidence="1">
    <location>
        <begin position="355"/>
        <end position="421"/>
    </location>
</feature>
<dbReference type="Proteomes" id="UP000663840">
    <property type="component" value="Unassembled WGS sequence"/>
</dbReference>
<feature type="compositionally biased region" description="Polar residues" evidence="2">
    <location>
        <begin position="1143"/>
        <end position="1154"/>
    </location>
</feature>
<sequence>MSKRADLFATIGTGFPPISTFTFTNPNTSQSKGTFTTSQFSENDQPKHSKYAHPPDIVNEDLPNASTSYKTTPSKRPKPGPISMSELSSGTNAFKLRSSNSIKAHSTTSKAILRQEVFKKPHTLAFPPENLDTVITEQPATVRPLSTSANAVLKVTHNQRIDLDNIASKTPSSPIPFGKMEASSYPKGARTPRVTSIEKRRNSSTRNKSEIASRSTPLDHTVQCVPHRFNSEDSLPQGAIFSPILEVPQGESRYQTPIRGGGDLSTPSSERFNRESTSSIRDLRRKCEVYEATQRFDRELIASQNQEIEELSSKSSQAEEKIRALESKHIAEVKEVTLRANDSLAKLTNLHEKSSKANVNQIRELKQDLQNVRQEIQGSMSAVEPLLEGYTKMKNALREIAEEHEQQVLVHSDEKTRLQQTTDLLRDQLSDRTGNYTESLEREKELQASLVTLGDSHANVAKALSALHEQHDQIYVKYSDSRLAESTATKRNEELEVIINCLKTDNVRMKSLLVENEETFSCKLGSLGEERDGIRTSLEKAHRELGILKSEEQAARSQLHTLLQEKELISQRNKSLQRDLDLKIQSLDDQRVKNQALEQQLKEERHKVEEARTETGQVMGQLTEKERLTSAHIREWNMTLESHREREISLKSKIAELSALVSNLQEKVKEADTMNAEYHTLERILLEKRAEVERTEIDNGQLQSQVVQLELARNAFNEEVKQLRETSSISREREAVAQTEVRELRRNIEEYRNANEKLRISYARVEEAMMQAKVDLEEAKEAHKLSEKQREASLLDLSKLQAEQKSVVDKASIAENRLRLAAGESQEHIKKLEINCLERETESKQLRHELNASKSAKDILESLASEFRNSIQQARSQREKIEVQEGKLKALSDQVSGQETELRLLEQRLASADARLAQSKAEADTHRAAAESARTFATSIETKLKQKEQDLEAIRIEELQSRRTDATAYETTTVLQNNILEQQNFIESLKSKVLELEKSSQTIVERYKVGKLTSPEKDLIGVITAGIVQEKNRTINNLKGELKRKENELEINKAATASLKDSLAKQIKQTGELKIQLESNLIKDPAGWSSFNHKQMAISSSPLSDTMWHAPDHDPPAPDSPTIQLTEQNARNRQNENAKQHDYSQPTNSKSQQYRAHATTRLESGNTVDEIQEFEESANPNDVSPTNRKRVMFNTEPTDDEEQDYERGTKRKTRTRKDNRVSGESSGTKQSSNRTEGTSASTKGKATKRRKV</sequence>
<feature type="coiled-coil region" evidence="1">
    <location>
        <begin position="654"/>
        <end position="789"/>
    </location>
</feature>
<comment type="caution">
    <text evidence="3">The sequence shown here is derived from an EMBL/GenBank/DDBJ whole genome shotgun (WGS) entry which is preliminary data.</text>
</comment>
<evidence type="ECO:0000313" key="4">
    <source>
        <dbReference type="Proteomes" id="UP000663840"/>
    </source>
</evidence>
<evidence type="ECO:0000313" key="3">
    <source>
        <dbReference type="EMBL" id="CAE6480396.1"/>
    </source>
</evidence>
<proteinExistence type="predicted"/>
<feature type="region of interest" description="Disordered" evidence="2">
    <location>
        <begin position="253"/>
        <end position="277"/>
    </location>
</feature>
<feature type="compositionally biased region" description="Polar residues" evidence="2">
    <location>
        <begin position="1121"/>
        <end position="1132"/>
    </location>
</feature>
<feature type="region of interest" description="Disordered" evidence="2">
    <location>
        <begin position="166"/>
        <end position="218"/>
    </location>
</feature>
<organism evidence="3 4">
    <name type="scientific">Rhizoctonia solani</name>
    <dbReference type="NCBI Taxonomy" id="456999"/>
    <lineage>
        <taxon>Eukaryota</taxon>
        <taxon>Fungi</taxon>
        <taxon>Dikarya</taxon>
        <taxon>Basidiomycota</taxon>
        <taxon>Agaricomycotina</taxon>
        <taxon>Agaricomycetes</taxon>
        <taxon>Cantharellales</taxon>
        <taxon>Ceratobasidiaceae</taxon>
        <taxon>Rhizoctonia</taxon>
    </lineage>
</organism>
<feature type="compositionally biased region" description="Basic and acidic residues" evidence="2">
    <location>
        <begin position="196"/>
        <end position="211"/>
    </location>
</feature>
<feature type="compositionally biased region" description="Polar residues" evidence="2">
    <location>
        <begin position="1222"/>
        <end position="1244"/>
    </location>
</feature>
<feature type="compositionally biased region" description="Polar residues" evidence="2">
    <location>
        <begin position="19"/>
        <end position="43"/>
    </location>
</feature>
<dbReference type="AlphaFoldDB" id="A0A8H3H4T1"/>
<feature type="coiled-coil region" evidence="1">
    <location>
        <begin position="301"/>
        <end position="328"/>
    </location>
</feature>
<feature type="region of interest" description="Disordered" evidence="2">
    <location>
        <begin position="1103"/>
        <end position="1252"/>
    </location>
</feature>
<feature type="coiled-coil region" evidence="1">
    <location>
        <begin position="829"/>
        <end position="957"/>
    </location>
</feature>
<gene>
    <name evidence="3" type="ORF">RDB_LOCUS131920</name>
</gene>